<evidence type="ECO:0000259" key="2">
    <source>
        <dbReference type="Pfam" id="PF23544"/>
    </source>
</evidence>
<dbReference type="OrthoDB" id="9763456at2"/>
<dbReference type="Proteomes" id="UP000319557">
    <property type="component" value="Chromosome"/>
</dbReference>
<proteinExistence type="predicted"/>
<gene>
    <name evidence="3" type="ORF">EC9_38240</name>
</gene>
<protein>
    <recommendedName>
        <fullName evidence="5">Terpene utilization protein AtuA</fullName>
    </recommendedName>
</protein>
<sequence length="616" mass="65833">MSCSIRIGNAQAFWGDRTAAAAEMLNLEPELDYLTFDYLAEVSMSILAMQRQLDPELGYARDFVDVIRSLAPYWAAGGSCRVLANAGGLNPAACANACRQALEAAGCPSLRIGIVSGDDVVDELRSAAAAAEFKNLDDGESLAGNVDRIVTANAYLGAAPIARALAEGAQIVITGRVADPSLVVAACLHHFGWQESELDRLAGATVAGHLIECGTQVTGGISTDWLNVPDPANIGFPIVEVDDSGNCIVSKPHGTGGCVTAATVREQLVYEIGDPREYRSPDVCVSFDSLRVEDLGSNRVRVSGAVGHPRPEQYKVSATLRDGYRAAGTLVIVGRDAVRKANRCGEMVLQRVCEAGFQIRDSVIECLGSGACSGSVLCQDSDGDPDVFGEVVLRIAIESETQAAAERFARELMPLITAGPQGTTGYAEGRPRVRPVIRYWPCLICRNRVTPCVDTIQTEDTFSDDRPPSASATQAKTMLVQGGIASQYCEGESKSEMTTGMDALTTYASRLGSIAFARSGDKGTSANIGVLLRSDDDWGFLQAWLTADRVATFLQPLGVQSVERYELKNLGALNFVIRGILQNRLRSDAQGKTLGQLLLEIPFPAERGRTIETEQK</sequence>
<name>A0A517M433_9BACT</name>
<evidence type="ECO:0000259" key="1">
    <source>
        <dbReference type="Pfam" id="PF07287"/>
    </source>
</evidence>
<accession>A0A517M433</accession>
<feature type="domain" description="AtuA-like ferredoxin-fold" evidence="2">
    <location>
        <begin position="510"/>
        <end position="602"/>
    </location>
</feature>
<reference evidence="3 4" key="1">
    <citation type="submission" date="2019-02" db="EMBL/GenBank/DDBJ databases">
        <title>Deep-cultivation of Planctomycetes and their phenomic and genomic characterization uncovers novel biology.</title>
        <authorList>
            <person name="Wiegand S."/>
            <person name="Jogler M."/>
            <person name="Boedeker C."/>
            <person name="Pinto D."/>
            <person name="Vollmers J."/>
            <person name="Rivas-Marin E."/>
            <person name="Kohn T."/>
            <person name="Peeters S.H."/>
            <person name="Heuer A."/>
            <person name="Rast P."/>
            <person name="Oberbeckmann S."/>
            <person name="Bunk B."/>
            <person name="Jeske O."/>
            <person name="Meyerdierks A."/>
            <person name="Storesund J.E."/>
            <person name="Kallscheuer N."/>
            <person name="Luecker S."/>
            <person name="Lage O.M."/>
            <person name="Pohl T."/>
            <person name="Merkel B.J."/>
            <person name="Hornburger P."/>
            <person name="Mueller R.-W."/>
            <person name="Bruemmer F."/>
            <person name="Labrenz M."/>
            <person name="Spormann A.M."/>
            <person name="Op den Camp H."/>
            <person name="Overmann J."/>
            <person name="Amann R."/>
            <person name="Jetten M.S.M."/>
            <person name="Mascher T."/>
            <person name="Medema M.H."/>
            <person name="Devos D.P."/>
            <person name="Kaster A.-K."/>
            <person name="Ovreas L."/>
            <person name="Rohde M."/>
            <person name="Galperin M.Y."/>
            <person name="Jogler C."/>
        </authorList>
    </citation>
    <scope>NUCLEOTIDE SEQUENCE [LARGE SCALE GENOMIC DNA]</scope>
    <source>
        <strain evidence="3 4">EC9</strain>
    </source>
</reference>
<dbReference type="PANTHER" id="PTHR47708:SF2">
    <property type="entry name" value="SI:CH73-132F6.5"/>
    <property type="match status" value="1"/>
</dbReference>
<dbReference type="PANTHER" id="PTHR47708">
    <property type="match status" value="1"/>
</dbReference>
<dbReference type="RefSeq" id="WP_145347452.1">
    <property type="nucleotide sequence ID" value="NZ_CP036261.1"/>
</dbReference>
<feature type="domain" description="Acyclic terpene utilisation N-terminal" evidence="1">
    <location>
        <begin position="5"/>
        <end position="453"/>
    </location>
</feature>
<dbReference type="EMBL" id="CP036261">
    <property type="protein sequence ID" value="QDS89624.1"/>
    <property type="molecule type" value="Genomic_DNA"/>
</dbReference>
<evidence type="ECO:0008006" key="5">
    <source>
        <dbReference type="Google" id="ProtNLM"/>
    </source>
</evidence>
<dbReference type="Pfam" id="PF23544">
    <property type="entry name" value="AtuA_ferredoxin"/>
    <property type="match status" value="1"/>
</dbReference>
<dbReference type="InterPro" id="IPR010839">
    <property type="entry name" value="AtuA_N"/>
</dbReference>
<evidence type="ECO:0000313" key="3">
    <source>
        <dbReference type="EMBL" id="QDS89624.1"/>
    </source>
</evidence>
<dbReference type="AlphaFoldDB" id="A0A517M433"/>
<dbReference type="KEGG" id="ruv:EC9_38240"/>
<dbReference type="Pfam" id="PF07287">
    <property type="entry name" value="AtuA"/>
    <property type="match status" value="1"/>
</dbReference>
<dbReference type="InterPro" id="IPR056362">
    <property type="entry name" value="AtuA-like_ferredoxin_dom"/>
</dbReference>
<organism evidence="3 4">
    <name type="scientific">Rosistilla ulvae</name>
    <dbReference type="NCBI Taxonomy" id="1930277"/>
    <lineage>
        <taxon>Bacteria</taxon>
        <taxon>Pseudomonadati</taxon>
        <taxon>Planctomycetota</taxon>
        <taxon>Planctomycetia</taxon>
        <taxon>Pirellulales</taxon>
        <taxon>Pirellulaceae</taxon>
        <taxon>Rosistilla</taxon>
    </lineage>
</organism>
<keyword evidence="4" id="KW-1185">Reference proteome</keyword>
<evidence type="ECO:0000313" key="4">
    <source>
        <dbReference type="Proteomes" id="UP000319557"/>
    </source>
</evidence>